<dbReference type="InterPro" id="IPR005532">
    <property type="entry name" value="SUMF_dom"/>
</dbReference>
<dbReference type="InterPro" id="IPR016187">
    <property type="entry name" value="CTDL_fold"/>
</dbReference>
<dbReference type="InterPro" id="IPR051043">
    <property type="entry name" value="Sulfatase_Mod_Factor_Kinase"/>
</dbReference>
<keyword evidence="2" id="KW-0808">Transferase</keyword>
<evidence type="ECO:0000313" key="2">
    <source>
        <dbReference type="EMBL" id="KMN13148.1"/>
    </source>
</evidence>
<dbReference type="GO" id="GO:0120147">
    <property type="term" value="F:formylglycine-generating oxidase activity"/>
    <property type="evidence" value="ECO:0007669"/>
    <property type="project" value="TreeGrafter"/>
</dbReference>
<dbReference type="PANTHER" id="PTHR23150">
    <property type="entry name" value="SULFATASE MODIFYING FACTOR 1, 2"/>
    <property type="match status" value="1"/>
</dbReference>
<comment type="caution">
    <text evidence="2">The sequence shown here is derived from an EMBL/GenBank/DDBJ whole genome shotgun (WGS) entry which is preliminary data.</text>
</comment>
<dbReference type="PATRIC" id="fig|1608994.3.peg.3409"/>
<dbReference type="EMBL" id="JYLF01000005">
    <property type="protein sequence ID" value="KMN13148.1"/>
    <property type="molecule type" value="Genomic_DNA"/>
</dbReference>
<dbReference type="GO" id="GO:0004674">
    <property type="term" value="F:protein serine/threonine kinase activity"/>
    <property type="evidence" value="ECO:0007669"/>
    <property type="project" value="UniProtKB-KW"/>
</dbReference>
<evidence type="ECO:0000313" key="3">
    <source>
        <dbReference type="Proteomes" id="UP000036325"/>
    </source>
</evidence>
<dbReference type="STRING" id="1608994.TU86_13770"/>
<dbReference type="RefSeq" id="WP_048364874.1">
    <property type="nucleotide sequence ID" value="NZ_JYLF01000005.1"/>
</dbReference>
<accession>A0A0J6ILG3</accession>
<proteinExistence type="predicted"/>
<protein>
    <submittedName>
        <fullName evidence="2">Serine/threonine protein kinase</fullName>
    </submittedName>
</protein>
<organism evidence="2 3">
    <name type="scientific">Pseudomonas weihenstephanensis</name>
    <dbReference type="NCBI Taxonomy" id="1608994"/>
    <lineage>
        <taxon>Bacteria</taxon>
        <taxon>Pseudomonadati</taxon>
        <taxon>Pseudomonadota</taxon>
        <taxon>Gammaproteobacteria</taxon>
        <taxon>Pseudomonadales</taxon>
        <taxon>Pseudomonadaceae</taxon>
        <taxon>Pseudomonas</taxon>
    </lineage>
</organism>
<reference evidence="2 3" key="1">
    <citation type="submission" date="2015-02" db="EMBL/GenBank/DDBJ databases">
        <title>Pseudomonas helleri sp. nov. and Pseudomonas weihenstephanensis sp. nov., isolated from raw cows milk.</title>
        <authorList>
            <person name="von Neubeck M."/>
            <person name="Huptas C."/>
            <person name="Wenning M."/>
            <person name="Scherer S."/>
        </authorList>
    </citation>
    <scope>NUCLEOTIDE SEQUENCE [LARGE SCALE GENOMIC DNA]</scope>
    <source>
        <strain evidence="2 3">DSM 29166</strain>
    </source>
</reference>
<feature type="domain" description="Sulfatase-modifying factor enzyme-like" evidence="1">
    <location>
        <begin position="89"/>
        <end position="332"/>
    </location>
</feature>
<dbReference type="SUPFAM" id="SSF56436">
    <property type="entry name" value="C-type lectin-like"/>
    <property type="match status" value="1"/>
</dbReference>
<gene>
    <name evidence="2" type="ORF">TU86_13770</name>
</gene>
<keyword evidence="2" id="KW-0723">Serine/threonine-protein kinase</keyword>
<dbReference type="InterPro" id="IPR042095">
    <property type="entry name" value="SUMF_sf"/>
</dbReference>
<dbReference type="Gene3D" id="3.90.1580.10">
    <property type="entry name" value="paralog of FGE (formylglycine-generating enzyme)"/>
    <property type="match status" value="1"/>
</dbReference>
<dbReference type="OrthoDB" id="9768004at2"/>
<dbReference type="Proteomes" id="UP000036325">
    <property type="component" value="Unassembled WGS sequence"/>
</dbReference>
<sequence length="336" mass="37510">MKTKKAGHWPRFSSPLPKEVTDRFLMGYAPHFVEHPISRQVQGALIDMLALPVSQLLSIISQVEQPLATRIAAGEVLGLKGDPRIDPFNPHMLTVPGGTVQIGLAPERVDPVMSAFEGLGLDRSWIEKETPCHRVALDEYRIARYPVTNSEYRHFLLETQHPALASSWAFGAYPHHMANHPVYSVDASDADAYACWLSKRTGRLFALPSEAQWEHAAAGSQRLQFPWGEHFDATFANTAELGLMQTTPVGVFIEGASPFGVMDMAGNVEEYVAEAYHPYPGGPQIRDDLVLDVGEHRVARGGSFTRFRDLARTARRHGRYPRPLYVMGFRLVENLR</sequence>
<name>A0A0J6ILG3_9PSED</name>
<dbReference type="AlphaFoldDB" id="A0A0J6ILG3"/>
<dbReference type="PANTHER" id="PTHR23150:SF19">
    <property type="entry name" value="FORMYLGLYCINE-GENERATING ENZYME"/>
    <property type="match status" value="1"/>
</dbReference>
<keyword evidence="2" id="KW-0418">Kinase</keyword>
<dbReference type="Pfam" id="PF03781">
    <property type="entry name" value="FGE-sulfatase"/>
    <property type="match status" value="1"/>
</dbReference>
<evidence type="ECO:0000259" key="1">
    <source>
        <dbReference type="Pfam" id="PF03781"/>
    </source>
</evidence>